<comment type="caution">
    <text evidence="2">The sequence shown here is derived from an EMBL/GenBank/DDBJ whole genome shotgun (WGS) entry which is preliminary data.</text>
</comment>
<reference evidence="2 3" key="1">
    <citation type="submission" date="2020-02" db="EMBL/GenBank/DDBJ databases">
        <title>Draft genome sequence of Haematococcus lacustris strain NIES-144.</title>
        <authorList>
            <person name="Morimoto D."/>
            <person name="Nakagawa S."/>
            <person name="Yoshida T."/>
            <person name="Sawayama S."/>
        </authorList>
    </citation>
    <scope>NUCLEOTIDE SEQUENCE [LARGE SCALE GENOMIC DNA]</scope>
    <source>
        <strain evidence="2 3">NIES-144</strain>
    </source>
</reference>
<feature type="chain" id="PRO_5025666455" evidence="1">
    <location>
        <begin position="21"/>
        <end position="68"/>
    </location>
</feature>
<protein>
    <submittedName>
        <fullName evidence="2">DNA mismatch repair protein</fullName>
    </submittedName>
</protein>
<keyword evidence="1" id="KW-0732">Signal</keyword>
<organism evidence="2 3">
    <name type="scientific">Haematococcus lacustris</name>
    <name type="common">Green alga</name>
    <name type="synonym">Haematococcus pluvialis</name>
    <dbReference type="NCBI Taxonomy" id="44745"/>
    <lineage>
        <taxon>Eukaryota</taxon>
        <taxon>Viridiplantae</taxon>
        <taxon>Chlorophyta</taxon>
        <taxon>core chlorophytes</taxon>
        <taxon>Chlorophyceae</taxon>
        <taxon>CS clade</taxon>
        <taxon>Chlamydomonadales</taxon>
        <taxon>Haematococcaceae</taxon>
        <taxon>Haematococcus</taxon>
    </lineage>
</organism>
<keyword evidence="3" id="KW-1185">Reference proteome</keyword>
<accession>A0A699YXV6</accession>
<feature type="signal peptide" evidence="1">
    <location>
        <begin position="1"/>
        <end position="20"/>
    </location>
</feature>
<name>A0A699YXV6_HAELA</name>
<evidence type="ECO:0000256" key="1">
    <source>
        <dbReference type="SAM" id="SignalP"/>
    </source>
</evidence>
<evidence type="ECO:0000313" key="3">
    <source>
        <dbReference type="Proteomes" id="UP000485058"/>
    </source>
</evidence>
<evidence type="ECO:0000313" key="2">
    <source>
        <dbReference type="EMBL" id="GFH11634.1"/>
    </source>
</evidence>
<dbReference type="EMBL" id="BLLF01000420">
    <property type="protein sequence ID" value="GFH11634.1"/>
    <property type="molecule type" value="Genomic_DNA"/>
</dbReference>
<proteinExistence type="predicted"/>
<dbReference type="AlphaFoldDB" id="A0A699YXV6"/>
<sequence>MMMLPGWLGCSVCMSQVVEGELARVPPHIARRHSANQQLWSITYLPQIGYAIQVTGQALAGVRWEPGP</sequence>
<gene>
    <name evidence="2" type="ORF">HaLaN_07165</name>
</gene>
<dbReference type="Proteomes" id="UP000485058">
    <property type="component" value="Unassembled WGS sequence"/>
</dbReference>